<evidence type="ECO:0000256" key="1">
    <source>
        <dbReference type="SAM" id="MobiDB-lite"/>
    </source>
</evidence>
<dbReference type="Proteomes" id="UP000256970">
    <property type="component" value="Unassembled WGS sequence"/>
</dbReference>
<gene>
    <name evidence="2" type="ORF">BQ4739_LOCUS1382</name>
</gene>
<accession>A0A383V7D6</accession>
<name>A0A383V7D6_TETOB</name>
<evidence type="ECO:0000313" key="2">
    <source>
        <dbReference type="EMBL" id="SZX60840.1"/>
    </source>
</evidence>
<proteinExistence type="predicted"/>
<feature type="compositionally biased region" description="Low complexity" evidence="1">
    <location>
        <begin position="460"/>
        <end position="469"/>
    </location>
</feature>
<reference evidence="2 3" key="1">
    <citation type="submission" date="2016-10" db="EMBL/GenBank/DDBJ databases">
        <authorList>
            <person name="Cai Z."/>
        </authorList>
    </citation>
    <scope>NUCLEOTIDE SEQUENCE [LARGE SCALE GENOMIC DNA]</scope>
</reference>
<sequence length="583" mass="61290">MARLPNSVFRAFRGAAFRCCVGPSSTWAHGSVSTLGFLSASATAAAVTPCSSLTSSIQSSSAFSHARSASTQAPLMRMQQQQQDQQGDSSSSKASWGKLIAGGAAAAVAAAAGWAVWSDSEAARRAQVLAEESNRGSLPRCSVATQGAVVSCYAGPLLSLLHGTSPTPAQLQEMTASVTHDASLLTPWELVNCLWGLAMFGAELNQQQMQALAAAAATNMQHMTAYQAIVGTWALLLLCSSWQQVCSSCWLQLLAKLQGCSLQELDEASALYLLHAAMQQAGLQTATAGAAPRASEAEVTQLLGQLPKALTARVAAAYKEYVPFQQYIEGPFLVILHIAKALPSQINTAAAAASSSSSSSSSSPYQVAYGGFSAADADAASTLVTNSSLLSKLRRNLYFGWRSDELLDRHQDDLNQVMHVLSRRLMLLPVQQSPDIDILLPSHKAALLLDDDLSPPPAAAPSTSSSSSPSKHHQHYQQQQPAAAALSSDAYLAACHDALSVLLRNRYAAPPGGFHAKSTPGIRAAKTRCLQQRGWQVVHVALSEVEACMGGPSAGAGQRRKPRDLAAGHAALEALLRARLKGV</sequence>
<keyword evidence="3" id="KW-1185">Reference proteome</keyword>
<protein>
    <submittedName>
        <fullName evidence="2">Uncharacterized protein</fullName>
    </submittedName>
</protein>
<organism evidence="2 3">
    <name type="scientific">Tetradesmus obliquus</name>
    <name type="common">Green alga</name>
    <name type="synonym">Acutodesmus obliquus</name>
    <dbReference type="NCBI Taxonomy" id="3088"/>
    <lineage>
        <taxon>Eukaryota</taxon>
        <taxon>Viridiplantae</taxon>
        <taxon>Chlorophyta</taxon>
        <taxon>core chlorophytes</taxon>
        <taxon>Chlorophyceae</taxon>
        <taxon>CS clade</taxon>
        <taxon>Sphaeropleales</taxon>
        <taxon>Scenedesmaceae</taxon>
        <taxon>Tetradesmus</taxon>
    </lineage>
</organism>
<dbReference type="AlphaFoldDB" id="A0A383V7D6"/>
<feature type="region of interest" description="Disordered" evidence="1">
    <location>
        <begin position="450"/>
        <end position="481"/>
    </location>
</feature>
<feature type="region of interest" description="Disordered" evidence="1">
    <location>
        <begin position="71"/>
        <end position="94"/>
    </location>
</feature>
<dbReference type="EMBL" id="FNXT01000111">
    <property type="protein sequence ID" value="SZX60840.1"/>
    <property type="molecule type" value="Genomic_DNA"/>
</dbReference>
<feature type="compositionally biased region" description="Low complexity" evidence="1">
    <location>
        <begin position="79"/>
        <end position="92"/>
    </location>
</feature>
<evidence type="ECO:0000313" key="3">
    <source>
        <dbReference type="Proteomes" id="UP000256970"/>
    </source>
</evidence>